<dbReference type="EMBL" id="JAYRBN010000008">
    <property type="protein sequence ID" value="KAL2750761.1"/>
    <property type="molecule type" value="Genomic_DNA"/>
</dbReference>
<reference evidence="1 2" key="1">
    <citation type="journal article" date="2024" name="Ann. Entomol. Soc. Am.">
        <title>Genomic analyses of the southern and eastern yellowjacket wasps (Hymenoptera: Vespidae) reveal evolutionary signatures of social life.</title>
        <authorList>
            <person name="Catto M.A."/>
            <person name="Caine P.B."/>
            <person name="Orr S.E."/>
            <person name="Hunt B.G."/>
            <person name="Goodisman M.A.D."/>
        </authorList>
    </citation>
    <scope>NUCLEOTIDE SEQUENCE [LARGE SCALE GENOMIC DNA]</scope>
    <source>
        <strain evidence="1">232</strain>
        <tissue evidence="1">Head and thorax</tissue>
    </source>
</reference>
<sequence>MGRVIFERISMSPGNILRDPISSWCSSLKKSGQSPQSCIKDLIVRRKEIIDMLDHRGSDEIF</sequence>
<organism evidence="1 2">
    <name type="scientific">Vespula maculifrons</name>
    <name type="common">Eastern yellow jacket</name>
    <name type="synonym">Wasp</name>
    <dbReference type="NCBI Taxonomy" id="7453"/>
    <lineage>
        <taxon>Eukaryota</taxon>
        <taxon>Metazoa</taxon>
        <taxon>Ecdysozoa</taxon>
        <taxon>Arthropoda</taxon>
        <taxon>Hexapoda</taxon>
        <taxon>Insecta</taxon>
        <taxon>Pterygota</taxon>
        <taxon>Neoptera</taxon>
        <taxon>Endopterygota</taxon>
        <taxon>Hymenoptera</taxon>
        <taxon>Apocrita</taxon>
        <taxon>Aculeata</taxon>
        <taxon>Vespoidea</taxon>
        <taxon>Vespidae</taxon>
        <taxon>Vespinae</taxon>
        <taxon>Vespula</taxon>
    </lineage>
</organism>
<evidence type="ECO:0000313" key="1">
    <source>
        <dbReference type="EMBL" id="KAL2750761.1"/>
    </source>
</evidence>
<accession>A0ABD2D060</accession>
<proteinExistence type="predicted"/>
<protein>
    <submittedName>
        <fullName evidence="1">Uncharacterized protein</fullName>
    </submittedName>
</protein>
<name>A0ABD2D060_VESMC</name>
<keyword evidence="2" id="KW-1185">Reference proteome</keyword>
<dbReference type="Proteomes" id="UP001607303">
    <property type="component" value="Unassembled WGS sequence"/>
</dbReference>
<dbReference type="AlphaFoldDB" id="A0ABD2D060"/>
<evidence type="ECO:0000313" key="2">
    <source>
        <dbReference type="Proteomes" id="UP001607303"/>
    </source>
</evidence>
<gene>
    <name evidence="1" type="ORF">V1477_000864</name>
</gene>
<comment type="caution">
    <text evidence="1">The sequence shown here is derived from an EMBL/GenBank/DDBJ whole genome shotgun (WGS) entry which is preliminary data.</text>
</comment>